<gene>
    <name evidence="1" type="ORF">MiSe_01890</name>
</gene>
<accession>A0AAV3WYN1</accession>
<reference evidence="1" key="1">
    <citation type="submission" date="2019-10" db="EMBL/GenBank/DDBJ databases">
        <title>Draft genome sequece of Microseira wollei NIES-4236.</title>
        <authorList>
            <person name="Yamaguchi H."/>
            <person name="Suzuki S."/>
            <person name="Kawachi M."/>
        </authorList>
    </citation>
    <scope>NUCLEOTIDE SEQUENCE</scope>
    <source>
        <strain evidence="1">NIES-4236</strain>
    </source>
</reference>
<evidence type="ECO:0000313" key="1">
    <source>
        <dbReference type="EMBL" id="GET35447.1"/>
    </source>
</evidence>
<protein>
    <submittedName>
        <fullName evidence="1">Uncharacterized protein</fullName>
    </submittedName>
</protein>
<proteinExistence type="predicted"/>
<name>A0AAV3WYN1_9CYAN</name>
<evidence type="ECO:0000313" key="2">
    <source>
        <dbReference type="Proteomes" id="UP001050975"/>
    </source>
</evidence>
<comment type="caution">
    <text evidence="1">The sequence shown here is derived from an EMBL/GenBank/DDBJ whole genome shotgun (WGS) entry which is preliminary data.</text>
</comment>
<organism evidence="1 2">
    <name type="scientific">Microseira wollei NIES-4236</name>
    <dbReference type="NCBI Taxonomy" id="2530354"/>
    <lineage>
        <taxon>Bacteria</taxon>
        <taxon>Bacillati</taxon>
        <taxon>Cyanobacteriota</taxon>
        <taxon>Cyanophyceae</taxon>
        <taxon>Oscillatoriophycideae</taxon>
        <taxon>Aerosakkonematales</taxon>
        <taxon>Aerosakkonemataceae</taxon>
        <taxon>Microseira</taxon>
    </lineage>
</organism>
<dbReference type="AlphaFoldDB" id="A0AAV3WYN1"/>
<sequence>MGEIVAFMLPAIAQTKKAPLSGQFLLQLGDKLNSTVSSYLGTIARGVKDNSERDIWTHLPNYPQMIFCIVAATEATYNYPLQIGQMANNTPRRQLLSVTHAPLPVVEKQGKTGAAVENDCGVGIIEYASNCLVDNW</sequence>
<dbReference type="EMBL" id="BLAY01000001">
    <property type="protein sequence ID" value="GET35447.1"/>
    <property type="molecule type" value="Genomic_DNA"/>
</dbReference>
<dbReference type="Proteomes" id="UP001050975">
    <property type="component" value="Unassembled WGS sequence"/>
</dbReference>
<keyword evidence="2" id="KW-1185">Reference proteome</keyword>